<organism evidence="2 3">
    <name type="scientific">Rhizobium loti</name>
    <name type="common">Mesorhizobium loti</name>
    <dbReference type="NCBI Taxonomy" id="381"/>
    <lineage>
        <taxon>Bacteria</taxon>
        <taxon>Pseudomonadati</taxon>
        <taxon>Pseudomonadota</taxon>
        <taxon>Alphaproteobacteria</taxon>
        <taxon>Hyphomicrobiales</taxon>
        <taxon>Phyllobacteriaceae</taxon>
        <taxon>Mesorhizobium</taxon>
    </lineage>
</organism>
<dbReference type="Proteomes" id="UP000093737">
    <property type="component" value="Unassembled WGS sequence"/>
</dbReference>
<comment type="caution">
    <text evidence="2">The sequence shown here is derived from an EMBL/GenBank/DDBJ whole genome shotgun (WGS) entry which is preliminary data.</text>
</comment>
<feature type="signal peptide" evidence="1">
    <location>
        <begin position="1"/>
        <end position="30"/>
    </location>
</feature>
<gene>
    <name evidence="2" type="ORF">A8145_07995</name>
</gene>
<feature type="chain" id="PRO_5041682175" evidence="1">
    <location>
        <begin position="31"/>
        <end position="103"/>
    </location>
</feature>
<proteinExistence type="predicted"/>
<reference evidence="2 3" key="1">
    <citation type="submission" date="2016-05" db="EMBL/GenBank/DDBJ databases">
        <authorList>
            <person name="Ramsay J.P."/>
        </authorList>
    </citation>
    <scope>NUCLEOTIDE SEQUENCE [LARGE SCALE GENOMIC DNA]</scope>
    <source>
        <strain evidence="2 3">NZP2042</strain>
    </source>
</reference>
<name>A0AA91FF48_RHILI</name>
<dbReference type="EMBL" id="LYTK01000001">
    <property type="protein sequence ID" value="OBQ72714.1"/>
    <property type="molecule type" value="Genomic_DNA"/>
</dbReference>
<keyword evidence="1" id="KW-0732">Signal</keyword>
<evidence type="ECO:0000256" key="1">
    <source>
        <dbReference type="SAM" id="SignalP"/>
    </source>
</evidence>
<evidence type="ECO:0000313" key="2">
    <source>
        <dbReference type="EMBL" id="OBQ72714.1"/>
    </source>
</evidence>
<dbReference type="AlphaFoldDB" id="A0AA91FF48"/>
<sequence length="103" mass="10950">MWWNQTKEIKMYKIITAASALLMLTAPSFAIDSTFVHSLRADNGDFEAPGEVKGQHPLASEEAVYGFQTGSTGSIGLAGGVSNSSCMGVSPHQYDPVGPNCRN</sequence>
<protein>
    <submittedName>
        <fullName evidence="2">Uncharacterized protein</fullName>
    </submittedName>
</protein>
<evidence type="ECO:0000313" key="3">
    <source>
        <dbReference type="Proteomes" id="UP000093737"/>
    </source>
</evidence>
<accession>A0AA91FF48</accession>